<dbReference type="EMBL" id="SDRB02000769">
    <property type="protein sequence ID" value="THG22624.1"/>
    <property type="molecule type" value="Genomic_DNA"/>
</dbReference>
<dbReference type="Proteomes" id="UP000306102">
    <property type="component" value="Unassembled WGS sequence"/>
</dbReference>
<comment type="caution">
    <text evidence="2">The sequence shown here is derived from an EMBL/GenBank/DDBJ whole genome shotgun (WGS) entry which is preliminary data.</text>
</comment>
<keyword evidence="3" id="KW-1185">Reference proteome</keyword>
<feature type="region of interest" description="Disordered" evidence="1">
    <location>
        <begin position="1"/>
        <end position="66"/>
    </location>
</feature>
<evidence type="ECO:0000313" key="3">
    <source>
        <dbReference type="Proteomes" id="UP000306102"/>
    </source>
</evidence>
<feature type="compositionally biased region" description="Basic and acidic residues" evidence="1">
    <location>
        <begin position="45"/>
        <end position="64"/>
    </location>
</feature>
<name>A0A4S4F0W2_CAMSN</name>
<accession>A0A4S4F0W2</accession>
<organism evidence="2 3">
    <name type="scientific">Camellia sinensis var. sinensis</name>
    <name type="common">China tea</name>
    <dbReference type="NCBI Taxonomy" id="542762"/>
    <lineage>
        <taxon>Eukaryota</taxon>
        <taxon>Viridiplantae</taxon>
        <taxon>Streptophyta</taxon>
        <taxon>Embryophyta</taxon>
        <taxon>Tracheophyta</taxon>
        <taxon>Spermatophyta</taxon>
        <taxon>Magnoliopsida</taxon>
        <taxon>eudicotyledons</taxon>
        <taxon>Gunneridae</taxon>
        <taxon>Pentapetalae</taxon>
        <taxon>asterids</taxon>
        <taxon>Ericales</taxon>
        <taxon>Theaceae</taxon>
        <taxon>Camellia</taxon>
    </lineage>
</organism>
<proteinExistence type="predicted"/>
<protein>
    <submittedName>
        <fullName evidence="2">Uncharacterized protein</fullName>
    </submittedName>
</protein>
<dbReference type="AlphaFoldDB" id="A0A4S4F0W2"/>
<gene>
    <name evidence="2" type="ORF">TEA_015933</name>
</gene>
<evidence type="ECO:0000256" key="1">
    <source>
        <dbReference type="SAM" id="MobiDB-lite"/>
    </source>
</evidence>
<sequence>MKKRGKATRSAQRAPVLDENVVEASLGDTSSFREVTRDCKKRKRKEPEKTHELNDVGREDDSPNERNQSVVWTDWMHHKFLEAIEQLGHETFFPTSPSAPNFNSCLPHLEASTSTSNLGHPYGRNVSSLDAIAQNNIIFLDFGTSQFTPQTGRTQVDPGYVPSGLVSNGKSIKCGQMGGVSSNDEIDYIPRQQPFLAGNGKSVKSSQMGVLGNDENRTIKANLLVQFPSTSIDYIPQ</sequence>
<evidence type="ECO:0000313" key="2">
    <source>
        <dbReference type="EMBL" id="THG22624.1"/>
    </source>
</evidence>
<reference evidence="2 3" key="1">
    <citation type="journal article" date="2018" name="Proc. Natl. Acad. Sci. U.S.A.">
        <title>Draft genome sequence of Camellia sinensis var. sinensis provides insights into the evolution of the tea genome and tea quality.</title>
        <authorList>
            <person name="Wei C."/>
            <person name="Yang H."/>
            <person name="Wang S."/>
            <person name="Zhao J."/>
            <person name="Liu C."/>
            <person name="Gao L."/>
            <person name="Xia E."/>
            <person name="Lu Y."/>
            <person name="Tai Y."/>
            <person name="She G."/>
            <person name="Sun J."/>
            <person name="Cao H."/>
            <person name="Tong W."/>
            <person name="Gao Q."/>
            <person name="Li Y."/>
            <person name="Deng W."/>
            <person name="Jiang X."/>
            <person name="Wang W."/>
            <person name="Chen Q."/>
            <person name="Zhang S."/>
            <person name="Li H."/>
            <person name="Wu J."/>
            <person name="Wang P."/>
            <person name="Li P."/>
            <person name="Shi C."/>
            <person name="Zheng F."/>
            <person name="Jian J."/>
            <person name="Huang B."/>
            <person name="Shan D."/>
            <person name="Shi M."/>
            <person name="Fang C."/>
            <person name="Yue Y."/>
            <person name="Li F."/>
            <person name="Li D."/>
            <person name="Wei S."/>
            <person name="Han B."/>
            <person name="Jiang C."/>
            <person name="Yin Y."/>
            <person name="Xia T."/>
            <person name="Zhang Z."/>
            <person name="Bennetzen J.L."/>
            <person name="Zhao S."/>
            <person name="Wan X."/>
        </authorList>
    </citation>
    <scope>NUCLEOTIDE SEQUENCE [LARGE SCALE GENOMIC DNA]</scope>
    <source>
        <strain evidence="3">cv. Shuchazao</strain>
        <tissue evidence="2">Leaf</tissue>
    </source>
</reference>